<name>A0ABR6X4Y3_9BURK</name>
<dbReference type="PANTHER" id="PTHR12147:SF26">
    <property type="entry name" value="PEPTIDASE M28 DOMAIN-CONTAINING PROTEIN"/>
    <property type="match status" value="1"/>
</dbReference>
<dbReference type="InterPro" id="IPR007484">
    <property type="entry name" value="Peptidase_M28"/>
</dbReference>
<evidence type="ECO:0000313" key="3">
    <source>
        <dbReference type="Proteomes" id="UP000648257"/>
    </source>
</evidence>
<comment type="caution">
    <text evidence="2">The sequence shown here is derived from an EMBL/GenBank/DDBJ whole genome shotgun (WGS) entry which is preliminary data.</text>
</comment>
<keyword evidence="3" id="KW-1185">Reference proteome</keyword>
<feature type="domain" description="Peptidase M28" evidence="1">
    <location>
        <begin position="98"/>
        <end position="329"/>
    </location>
</feature>
<dbReference type="SUPFAM" id="SSF53187">
    <property type="entry name" value="Zn-dependent exopeptidases"/>
    <property type="match status" value="1"/>
</dbReference>
<dbReference type="Proteomes" id="UP000648257">
    <property type="component" value="Unassembled WGS sequence"/>
</dbReference>
<dbReference type="RefSeq" id="WP_186922979.1">
    <property type="nucleotide sequence ID" value="NZ_JACOFW010000011.1"/>
</dbReference>
<proteinExistence type="predicted"/>
<gene>
    <name evidence="2" type="ORF">H8K52_11145</name>
</gene>
<evidence type="ECO:0000259" key="1">
    <source>
        <dbReference type="Pfam" id="PF04389"/>
    </source>
</evidence>
<dbReference type="EMBL" id="JACOFW010000011">
    <property type="protein sequence ID" value="MBC3807900.1"/>
    <property type="molecule type" value="Genomic_DNA"/>
</dbReference>
<dbReference type="PANTHER" id="PTHR12147">
    <property type="entry name" value="METALLOPEPTIDASE M28 FAMILY MEMBER"/>
    <property type="match status" value="1"/>
</dbReference>
<dbReference type="InterPro" id="IPR045175">
    <property type="entry name" value="M28_fam"/>
</dbReference>
<sequence length="336" mass="37308">MRLKSLCITVSTIALLIAVAVSFIAQPFVTPLPSTPEEIDTAKLKAHVKYLSTEVHPRSSDQFSNLEKAGQYVFDELKATGAPVEVQEVKVKGKIYRNFIARFGPSTGPLLVIGAHYDSDAYTPRNRKPKGTIAETYTPGADDNASGVAGLLELARLLSKKPQSRSIELVAYTLEEDPHFGTEEMGSFRHARSLKESGRDVQLMLSVEMIGYFSDKENSQDYPAAGMSTLYGDRGNFIALVGNLSHFGVIRRAKALMRGVSDLPVISCNAPSNLQGIDSSDHLNYWNEGYPALMVTDTAYYRNPHYHRPTDTYDKLDYRRMAKVVQGIYAITQHFF</sequence>
<reference evidence="2 3" key="1">
    <citation type="submission" date="2020-08" db="EMBL/GenBank/DDBJ databases">
        <title>Novel species isolated from subtropical streams in China.</title>
        <authorList>
            <person name="Lu H."/>
        </authorList>
    </citation>
    <scope>NUCLEOTIDE SEQUENCE [LARGE SCALE GENOMIC DNA]</scope>
    <source>
        <strain evidence="2 3">KACC 16656</strain>
    </source>
</reference>
<organism evidence="2 3">
    <name type="scientific">Undibacterium seohonense</name>
    <dbReference type="NCBI Taxonomy" id="1344950"/>
    <lineage>
        <taxon>Bacteria</taxon>
        <taxon>Pseudomonadati</taxon>
        <taxon>Pseudomonadota</taxon>
        <taxon>Betaproteobacteria</taxon>
        <taxon>Burkholderiales</taxon>
        <taxon>Oxalobacteraceae</taxon>
        <taxon>Undibacterium</taxon>
    </lineage>
</organism>
<dbReference type="Pfam" id="PF04389">
    <property type="entry name" value="Peptidase_M28"/>
    <property type="match status" value="1"/>
</dbReference>
<protein>
    <submittedName>
        <fullName evidence="2">M28 family peptidase</fullName>
    </submittedName>
</protein>
<dbReference type="Gene3D" id="3.40.630.10">
    <property type="entry name" value="Zn peptidases"/>
    <property type="match status" value="1"/>
</dbReference>
<accession>A0ABR6X4Y3</accession>
<evidence type="ECO:0000313" key="2">
    <source>
        <dbReference type="EMBL" id="MBC3807900.1"/>
    </source>
</evidence>